<proteinExistence type="inferred from homology"/>
<dbReference type="GO" id="GO:0005524">
    <property type="term" value="F:ATP binding"/>
    <property type="evidence" value="ECO:0007669"/>
    <property type="project" value="UniProtKB-KW"/>
</dbReference>
<dbReference type="InterPro" id="IPR003593">
    <property type="entry name" value="AAA+_ATPase"/>
</dbReference>
<evidence type="ECO:0000313" key="14">
    <source>
        <dbReference type="Proteomes" id="UP000038830"/>
    </source>
</evidence>
<dbReference type="Pfam" id="PF00664">
    <property type="entry name" value="ABC_membrane"/>
    <property type="match status" value="2"/>
</dbReference>
<reference evidence="14" key="1">
    <citation type="journal article" date="2015" name="J. Biotechnol.">
        <title>The structure of the Cyberlindnera jadinii genome and its relation to Candida utilis analyzed by the occurrence of single nucleotide polymorphisms.</title>
        <authorList>
            <person name="Rupp O."/>
            <person name="Brinkrolf K."/>
            <person name="Buerth C."/>
            <person name="Kunigo M."/>
            <person name="Schneider J."/>
            <person name="Jaenicke S."/>
            <person name="Goesmann A."/>
            <person name="Puehler A."/>
            <person name="Jaeger K.-E."/>
            <person name="Ernst J.F."/>
        </authorList>
    </citation>
    <scope>NUCLEOTIDE SEQUENCE [LARGE SCALE GENOMIC DNA]</scope>
    <source>
        <strain evidence="14">ATCC 18201 / CBS 1600 / BCRC 20928 / JCM 3617 / NBRC 0987 / NRRL Y-1542</strain>
    </source>
</reference>
<feature type="transmembrane region" description="Helical" evidence="10">
    <location>
        <begin position="293"/>
        <end position="310"/>
    </location>
</feature>
<accession>A0A0H5C1Q9</accession>
<keyword evidence="3" id="KW-0813">Transport</keyword>
<feature type="region of interest" description="Disordered" evidence="9">
    <location>
        <begin position="1"/>
        <end position="22"/>
    </location>
</feature>
<dbReference type="InterPro" id="IPR017871">
    <property type="entry name" value="ABC_transporter-like_CS"/>
</dbReference>
<evidence type="ECO:0000256" key="10">
    <source>
        <dbReference type="SAM" id="Phobius"/>
    </source>
</evidence>
<dbReference type="CDD" id="cd18597">
    <property type="entry name" value="ABC_6TM_YOR1_D1_like"/>
    <property type="match status" value="1"/>
</dbReference>
<dbReference type="PROSITE" id="PS50893">
    <property type="entry name" value="ABC_TRANSPORTER_2"/>
    <property type="match status" value="2"/>
</dbReference>
<dbReference type="FunFam" id="1.20.1560.10:FF:000010">
    <property type="entry name" value="Multidrug resistance-associated ABC transporter"/>
    <property type="match status" value="1"/>
</dbReference>
<feature type="domain" description="ABC transporter" evidence="11">
    <location>
        <begin position="510"/>
        <end position="738"/>
    </location>
</feature>
<dbReference type="GO" id="GO:0005886">
    <property type="term" value="C:plasma membrane"/>
    <property type="evidence" value="ECO:0007669"/>
    <property type="project" value="TreeGrafter"/>
</dbReference>
<keyword evidence="5" id="KW-0547">Nucleotide-binding</keyword>
<dbReference type="GO" id="GO:0008559">
    <property type="term" value="F:ABC-type xenobiotic transporter activity"/>
    <property type="evidence" value="ECO:0007669"/>
    <property type="project" value="TreeGrafter"/>
</dbReference>
<dbReference type="EMBL" id="CDQK01000002">
    <property type="protein sequence ID" value="CEP21452.1"/>
    <property type="molecule type" value="Genomic_DNA"/>
</dbReference>
<evidence type="ECO:0000256" key="9">
    <source>
        <dbReference type="SAM" id="MobiDB-lite"/>
    </source>
</evidence>
<feature type="transmembrane region" description="Helical" evidence="10">
    <location>
        <begin position="193"/>
        <end position="214"/>
    </location>
</feature>
<dbReference type="Proteomes" id="UP000038830">
    <property type="component" value="Unassembled WGS sequence"/>
</dbReference>
<dbReference type="SUPFAM" id="SSF52540">
    <property type="entry name" value="P-loop containing nucleoside triphosphate hydrolases"/>
    <property type="match status" value="2"/>
</dbReference>
<feature type="transmembrane region" description="Helical" evidence="10">
    <location>
        <begin position="1033"/>
        <end position="1053"/>
    </location>
</feature>
<evidence type="ECO:0000256" key="3">
    <source>
        <dbReference type="ARBA" id="ARBA00022448"/>
    </source>
</evidence>
<dbReference type="InterPro" id="IPR003439">
    <property type="entry name" value="ABC_transporter-like_ATP-bd"/>
</dbReference>
<dbReference type="SUPFAM" id="SSF90123">
    <property type="entry name" value="ABC transporter transmembrane region"/>
    <property type="match status" value="2"/>
</dbReference>
<evidence type="ECO:0000256" key="4">
    <source>
        <dbReference type="ARBA" id="ARBA00022692"/>
    </source>
</evidence>
<dbReference type="CDD" id="cd03244">
    <property type="entry name" value="ABCC_MRP_domain2"/>
    <property type="match status" value="1"/>
</dbReference>
<dbReference type="PANTHER" id="PTHR24223">
    <property type="entry name" value="ATP-BINDING CASSETTE SUB-FAMILY C"/>
    <property type="match status" value="1"/>
</dbReference>
<evidence type="ECO:0000256" key="7">
    <source>
        <dbReference type="ARBA" id="ARBA00022989"/>
    </source>
</evidence>
<evidence type="ECO:0000256" key="6">
    <source>
        <dbReference type="ARBA" id="ARBA00022840"/>
    </source>
</evidence>
<dbReference type="Gene3D" id="1.20.1560.10">
    <property type="entry name" value="ABC transporter type 1, transmembrane domain"/>
    <property type="match status" value="2"/>
</dbReference>
<evidence type="ECO:0000313" key="13">
    <source>
        <dbReference type="EMBL" id="CEP21452.1"/>
    </source>
</evidence>
<feature type="domain" description="ABC transmembrane type-1" evidence="12">
    <location>
        <begin position="811"/>
        <end position="1086"/>
    </location>
</feature>
<evidence type="ECO:0000256" key="2">
    <source>
        <dbReference type="ARBA" id="ARBA00009726"/>
    </source>
</evidence>
<feature type="transmembrane region" description="Helical" evidence="10">
    <location>
        <begin position="1059"/>
        <end position="1078"/>
    </location>
</feature>
<evidence type="ECO:0008006" key="15">
    <source>
        <dbReference type="Google" id="ProtNLM"/>
    </source>
</evidence>
<keyword evidence="8 10" id="KW-0472">Membrane</keyword>
<evidence type="ECO:0000256" key="5">
    <source>
        <dbReference type="ARBA" id="ARBA00022741"/>
    </source>
</evidence>
<dbReference type="FunFam" id="3.40.50.300:FF:001750">
    <property type="entry name" value="ATP-binding cassette transporter"/>
    <property type="match status" value="1"/>
</dbReference>
<dbReference type="InterPro" id="IPR036640">
    <property type="entry name" value="ABC1_TM_sf"/>
</dbReference>
<dbReference type="SMART" id="SM00382">
    <property type="entry name" value="AAA"/>
    <property type="match status" value="2"/>
</dbReference>
<name>A0A0H5C1Q9_CYBJN</name>
<dbReference type="Pfam" id="PF00005">
    <property type="entry name" value="ABC_tran"/>
    <property type="match status" value="2"/>
</dbReference>
<dbReference type="Gene3D" id="3.40.50.300">
    <property type="entry name" value="P-loop containing nucleotide triphosphate hydrolases"/>
    <property type="match status" value="2"/>
</dbReference>
<evidence type="ECO:0000259" key="11">
    <source>
        <dbReference type="PROSITE" id="PS50893"/>
    </source>
</evidence>
<dbReference type="FunFam" id="3.40.50.300:FF:000565">
    <property type="entry name" value="ABC bile acid transporter"/>
    <property type="match status" value="1"/>
</dbReference>
<comment type="similarity">
    <text evidence="2">Belongs to the ABC transporter superfamily. ABCC family. Conjugate transporter (TC 3.A.1.208) subfamily.</text>
</comment>
<keyword evidence="6" id="KW-0067">ATP-binding</keyword>
<sequence>MTSPGSEKCTPRSDEDLERSEPQLQRRLLTPFLLSKKVPPIPKEDERKPYPYLKTNPLSQILFWWLNPLLRVGYKRTLDPNDFYYLEHSQDIETTYSNYEMHLARILEKDRAKARAKDPTLTDEDLRNRQYPKNAVIKALFLTFKWKYLWSIFLKLLSDIVLVLNPLLSKALINFVDEKMYNPDMSVGRGVGYAIGVTFMLGTSGILINHFLYLSLTVGAHCKAVLTTAIMNKSFRASAKSKHEYPSGRVTSLMSTDLARIDLAIGFQPFAITVPVPIGVAIALLIVNIGVSALAGIAVFLVCIVVISASSKSLLKMRKGANQYTDARISYMREILQNMRIIKFYSWEDAYEKSVVTERNSEMSIILKMQSIRNFLLALSLSLPAIISMVAFLVLYGVSNDKNPGNIFSSISLFSVLAQQTMMLPMALATGADAKIGLERLRQYLQSGDIEKEYEDHEKPGDRDVVLPDNVAVELNNASFIWEKFDDADDNDGNSEKTKEVVVTSKSSLTDSSHIDKSTDSADGEYIKSVFEGFNDINLTIKKGEFVIITGPIGSGKSSLLVALAGFMKKTTGTLGVNGTMLLCGQPWVQNCTVRDNILFGLEYDEARYDRVVEVCALGDDLKMFTAGDQTEIGERGITLSGGQKARINLARAVYANKDIILLDDVLSAVDARVGKLIVDDCLTSFLGDKTRILATHQLSLIEAADRVIYLNGDGTIHIGTVQELLESNEGFLKLMEFSKKSESEEEDVEAANEKDVSLQKAVSAVQEQDAHAGVLIGQEERAVNGIEWDIYKEYLHEGRGKLGIFAIPTIIMLLVLDVFTSIFVNVWLSFWISHKFKARSDGFYIGLYVMFVILSVIWITAEFVVMGYFSSTAARRLNLKAMKRVLHTPMHFLDVTPMGRILNRFTKDTDVLDNEIGEQARMFLHPAAYVIGVLILCIIYIPWFAIAIPPLAILFTFITNFYIASSREVKRIEAIQRSLVYNNFNEVLNGLQTLKAYNATRRFMEKNKRLLNRMNEAYLLVIANQRWISVNLDLVSCCFVFLISMLSVFRVFDINASSVGLVVTSVLQIGGLMSLIMRAYTTVENEMNSVERLCHYANKLEQEAPYIMNETKPRPTWPEHGAIEFKHASMRYREGLPLVLKDLTISVKGGEKIGICGRTGAGKSTIMNALYRLTELAEGSITIDDVEISQLGLYDLRSKLAIIPQDPVLFRGTIRKNLDPFGQNDDETLWDALRRSGLVEGSILNTIKSQGKDDPNFHKFHLDQTVEDEGANFSLGERQLIALARALVRNSKILILDEATSSVDYETDSKIQKTISTEFSHCTILCIAHRLKTILTYDRILVLEKGEVEEFDTPRELYSKNGVFRQMCERSEITSADFV</sequence>
<keyword evidence="4 10" id="KW-0812">Transmembrane</keyword>
<dbReference type="CDD" id="cd03250">
    <property type="entry name" value="ABCC_MRP_domain1"/>
    <property type="match status" value="1"/>
</dbReference>
<feature type="transmembrane region" description="Helical" evidence="10">
    <location>
        <begin position="375"/>
        <end position="399"/>
    </location>
</feature>
<evidence type="ECO:0000256" key="1">
    <source>
        <dbReference type="ARBA" id="ARBA00004141"/>
    </source>
</evidence>
<gene>
    <name evidence="13" type="ORF">BN1211_1547</name>
</gene>
<dbReference type="PROSITE" id="PS00211">
    <property type="entry name" value="ABC_TRANSPORTER_1"/>
    <property type="match status" value="2"/>
</dbReference>
<feature type="transmembrane region" description="Helical" evidence="10">
    <location>
        <begin position="845"/>
        <end position="870"/>
    </location>
</feature>
<feature type="transmembrane region" description="Helical" evidence="10">
    <location>
        <begin position="923"/>
        <end position="942"/>
    </location>
</feature>
<evidence type="ECO:0000256" key="8">
    <source>
        <dbReference type="ARBA" id="ARBA00023136"/>
    </source>
</evidence>
<keyword evidence="7 10" id="KW-1133">Transmembrane helix</keyword>
<dbReference type="PROSITE" id="PS50929">
    <property type="entry name" value="ABC_TM1F"/>
    <property type="match status" value="2"/>
</dbReference>
<comment type="subcellular location">
    <subcellularLocation>
        <location evidence="1">Membrane</location>
        <topology evidence="1">Multi-pass membrane protein</topology>
    </subcellularLocation>
</comment>
<feature type="transmembrane region" description="Helical" evidence="10">
    <location>
        <begin position="803"/>
        <end position="833"/>
    </location>
</feature>
<organism evidence="13 14">
    <name type="scientific">Cyberlindnera jadinii (strain ATCC 18201 / CBS 1600 / BCRC 20928 / JCM 3617 / NBRC 0987 / NRRL Y-1542)</name>
    <name type="common">Torula yeast</name>
    <name type="synonym">Candida utilis</name>
    <dbReference type="NCBI Taxonomy" id="983966"/>
    <lineage>
        <taxon>Eukaryota</taxon>
        <taxon>Fungi</taxon>
        <taxon>Dikarya</taxon>
        <taxon>Ascomycota</taxon>
        <taxon>Saccharomycotina</taxon>
        <taxon>Saccharomycetes</taxon>
        <taxon>Phaffomycetales</taxon>
        <taxon>Phaffomycetaceae</taxon>
        <taxon>Cyberlindnera</taxon>
    </lineage>
</organism>
<dbReference type="InterPro" id="IPR011527">
    <property type="entry name" value="ABC1_TM_dom"/>
</dbReference>
<dbReference type="PANTHER" id="PTHR24223:SF456">
    <property type="entry name" value="MULTIDRUG RESISTANCE-ASSOCIATED PROTEIN LETHAL(2)03659"/>
    <property type="match status" value="1"/>
</dbReference>
<feature type="transmembrane region" description="Helical" evidence="10">
    <location>
        <begin position="148"/>
        <end position="173"/>
    </location>
</feature>
<protein>
    <recommendedName>
        <fullName evidence="15">P-loop containing nucleoside triphosphate hydrolase protein</fullName>
    </recommendedName>
</protein>
<feature type="domain" description="ABC transmembrane type-1" evidence="12">
    <location>
        <begin position="149"/>
        <end position="433"/>
    </location>
</feature>
<dbReference type="GO" id="GO:0016887">
    <property type="term" value="F:ATP hydrolysis activity"/>
    <property type="evidence" value="ECO:0007669"/>
    <property type="project" value="InterPro"/>
</dbReference>
<feature type="domain" description="ABC transporter" evidence="11">
    <location>
        <begin position="1124"/>
        <end position="1371"/>
    </location>
</feature>
<dbReference type="CDD" id="cd18606">
    <property type="entry name" value="ABC_6TM_YOR1_D2_like"/>
    <property type="match status" value="1"/>
</dbReference>
<dbReference type="InterPro" id="IPR050173">
    <property type="entry name" value="ABC_transporter_C-like"/>
</dbReference>
<evidence type="ECO:0000259" key="12">
    <source>
        <dbReference type="PROSITE" id="PS50929"/>
    </source>
</evidence>
<dbReference type="InterPro" id="IPR027417">
    <property type="entry name" value="P-loop_NTPase"/>
</dbReference>
<feature type="transmembrane region" description="Helical" evidence="10">
    <location>
        <begin position="263"/>
        <end position="287"/>
    </location>
</feature>